<feature type="transmembrane region" description="Helical" evidence="2">
    <location>
        <begin position="124"/>
        <end position="146"/>
    </location>
</feature>
<keyword evidence="2" id="KW-0812">Transmembrane</keyword>
<protein>
    <recommendedName>
        <fullName evidence="3">Phosphatidic acid phosphatase type 2/haloperoxidase domain-containing protein</fullName>
    </recommendedName>
</protein>
<dbReference type="InterPro" id="IPR000326">
    <property type="entry name" value="PAP2/HPO"/>
</dbReference>
<dbReference type="SMART" id="SM00014">
    <property type="entry name" value="acidPPc"/>
    <property type="match status" value="1"/>
</dbReference>
<gene>
    <name evidence="4" type="ORF">GCM10022200_17040</name>
</gene>
<keyword evidence="5" id="KW-1185">Reference proteome</keyword>
<feature type="transmembrane region" description="Helical" evidence="2">
    <location>
        <begin position="184"/>
        <end position="200"/>
    </location>
</feature>
<reference evidence="5" key="1">
    <citation type="journal article" date="2019" name="Int. J. Syst. Evol. Microbiol.">
        <title>The Global Catalogue of Microorganisms (GCM) 10K type strain sequencing project: providing services to taxonomists for standard genome sequencing and annotation.</title>
        <authorList>
            <consortium name="The Broad Institute Genomics Platform"/>
            <consortium name="The Broad Institute Genome Sequencing Center for Infectious Disease"/>
            <person name="Wu L."/>
            <person name="Ma J."/>
        </authorList>
    </citation>
    <scope>NUCLEOTIDE SEQUENCE [LARGE SCALE GENOMIC DNA]</scope>
    <source>
        <strain evidence="5">JCM 16544</strain>
    </source>
</reference>
<accession>A0ABP7AKX8</accession>
<evidence type="ECO:0000256" key="1">
    <source>
        <dbReference type="SAM" id="MobiDB-lite"/>
    </source>
</evidence>
<evidence type="ECO:0000259" key="3">
    <source>
        <dbReference type="SMART" id="SM00014"/>
    </source>
</evidence>
<organism evidence="4 5">
    <name type="scientific">Microbacterium awajiense</name>
    <dbReference type="NCBI Taxonomy" id="415214"/>
    <lineage>
        <taxon>Bacteria</taxon>
        <taxon>Bacillati</taxon>
        <taxon>Actinomycetota</taxon>
        <taxon>Actinomycetes</taxon>
        <taxon>Micrococcales</taxon>
        <taxon>Microbacteriaceae</taxon>
        <taxon>Microbacterium</taxon>
    </lineage>
</organism>
<feature type="region of interest" description="Disordered" evidence="1">
    <location>
        <begin position="236"/>
        <end position="255"/>
    </location>
</feature>
<dbReference type="PANTHER" id="PTHR14969">
    <property type="entry name" value="SPHINGOSINE-1-PHOSPHATE PHOSPHOHYDROLASE"/>
    <property type="match status" value="1"/>
</dbReference>
<dbReference type="CDD" id="cd03392">
    <property type="entry name" value="PAP2_like_2"/>
    <property type="match status" value="1"/>
</dbReference>
<dbReference type="Gene3D" id="1.20.144.10">
    <property type="entry name" value="Phosphatidic acid phosphatase type 2/haloperoxidase"/>
    <property type="match status" value="1"/>
</dbReference>
<dbReference type="SUPFAM" id="SSF48317">
    <property type="entry name" value="Acid phosphatase/Vanadium-dependent haloperoxidase"/>
    <property type="match status" value="1"/>
</dbReference>
<feature type="domain" description="Phosphatidic acid phosphatase type 2/haloperoxidase" evidence="3">
    <location>
        <begin position="125"/>
        <end position="227"/>
    </location>
</feature>
<feature type="transmembrane region" description="Helical" evidence="2">
    <location>
        <begin position="212"/>
        <end position="230"/>
    </location>
</feature>
<proteinExistence type="predicted"/>
<dbReference type="Proteomes" id="UP001501697">
    <property type="component" value="Unassembled WGS sequence"/>
</dbReference>
<dbReference type="EMBL" id="BAAAYU010000005">
    <property type="protein sequence ID" value="GAA3634414.1"/>
    <property type="molecule type" value="Genomic_DNA"/>
</dbReference>
<evidence type="ECO:0000313" key="4">
    <source>
        <dbReference type="EMBL" id="GAA3634414.1"/>
    </source>
</evidence>
<evidence type="ECO:0000313" key="5">
    <source>
        <dbReference type="Proteomes" id="UP001501697"/>
    </source>
</evidence>
<sequence length="255" mass="27682">MPARKGRLDAKAAGYSAAVTKQRWLDRPPVRDFPPASARARIVALGFGLGAAGVFLGIFAIVAANGLQPLEFDLWWRDLLESQRTEVGVFIAFIPAFVGGTVVMVVIPILVVAAFFWRRRRWSAVNMATAIIVVVAIGAPLSYVVGRERPEGTLAEDLATSFPSGHTAVATTFAITLALLLRRWYVTVAGVLWIVFMMWGRTYLSTHWLSDVFGGLFEGIAVSLLVWAAIETWRASGDSPASMDEPSAERGSIST</sequence>
<feature type="transmembrane region" description="Helical" evidence="2">
    <location>
        <begin position="42"/>
        <end position="67"/>
    </location>
</feature>
<name>A0ABP7AKX8_9MICO</name>
<evidence type="ECO:0000256" key="2">
    <source>
        <dbReference type="SAM" id="Phobius"/>
    </source>
</evidence>
<dbReference type="Pfam" id="PF01569">
    <property type="entry name" value="PAP2"/>
    <property type="match status" value="1"/>
</dbReference>
<comment type="caution">
    <text evidence="4">The sequence shown here is derived from an EMBL/GenBank/DDBJ whole genome shotgun (WGS) entry which is preliminary data.</text>
</comment>
<dbReference type="PANTHER" id="PTHR14969:SF13">
    <property type="entry name" value="AT30094P"/>
    <property type="match status" value="1"/>
</dbReference>
<feature type="transmembrane region" description="Helical" evidence="2">
    <location>
        <begin position="87"/>
        <end position="117"/>
    </location>
</feature>
<keyword evidence="2" id="KW-1133">Transmembrane helix</keyword>
<dbReference type="InterPro" id="IPR036938">
    <property type="entry name" value="PAP2/HPO_sf"/>
</dbReference>
<keyword evidence="2" id="KW-0472">Membrane</keyword>
<feature type="transmembrane region" description="Helical" evidence="2">
    <location>
        <begin position="158"/>
        <end position="177"/>
    </location>
</feature>